<gene>
    <name evidence="1" type="ORF">MRATA1EN3_LOCUS13576</name>
</gene>
<proteinExistence type="predicted"/>
<organism evidence="1 2">
    <name type="scientific">Rangifer tarandus platyrhynchus</name>
    <name type="common">Svalbard reindeer</name>
    <dbReference type="NCBI Taxonomy" id="3082113"/>
    <lineage>
        <taxon>Eukaryota</taxon>
        <taxon>Metazoa</taxon>
        <taxon>Chordata</taxon>
        <taxon>Craniata</taxon>
        <taxon>Vertebrata</taxon>
        <taxon>Euteleostomi</taxon>
        <taxon>Mammalia</taxon>
        <taxon>Eutheria</taxon>
        <taxon>Laurasiatheria</taxon>
        <taxon>Artiodactyla</taxon>
        <taxon>Ruminantia</taxon>
        <taxon>Pecora</taxon>
        <taxon>Cervidae</taxon>
        <taxon>Odocoileinae</taxon>
        <taxon>Rangifer</taxon>
    </lineage>
</organism>
<evidence type="ECO:0000313" key="2">
    <source>
        <dbReference type="Proteomes" id="UP001162501"/>
    </source>
</evidence>
<dbReference type="Proteomes" id="UP001162501">
    <property type="component" value="Chromosome 23"/>
</dbReference>
<accession>A0ACB0EQ13</accession>
<name>A0ACB0EQ13_RANTA</name>
<reference evidence="1" key="1">
    <citation type="submission" date="2023-05" db="EMBL/GenBank/DDBJ databases">
        <authorList>
            <consortium name="ELIXIR-Norway"/>
        </authorList>
    </citation>
    <scope>NUCLEOTIDE SEQUENCE</scope>
</reference>
<protein>
    <submittedName>
        <fullName evidence="1">Uncharacterized protein</fullName>
    </submittedName>
</protein>
<evidence type="ECO:0000313" key="1">
    <source>
        <dbReference type="EMBL" id="CAI9702363.1"/>
    </source>
</evidence>
<sequence length="115" mass="12354">MSPSPSPGPGSRVPARGFPAPGRAPGRGGGGERAREAGGPCPENRRCLLTGRAGPRRLAFLGLRRRSCGPELLAGSAAEPNYPEYYMSNNFPCNVNCCFSLPLKDQNCSRNWRHI</sequence>
<dbReference type="EMBL" id="OX596107">
    <property type="protein sequence ID" value="CAI9702363.1"/>
    <property type="molecule type" value="Genomic_DNA"/>
</dbReference>